<name>A0A9X4RI12_9CYAN</name>
<sequence>CILSVFDLLGNHCLYAFLAFSVSPTYDSEYGSAAFMNLTEDIPADLLLRLRPNRCLYKAPEPYSGSGRPRKHGDNSNLPMLIVGETHRQLLA</sequence>
<feature type="region of interest" description="Disordered" evidence="1">
    <location>
        <begin position="59"/>
        <end position="80"/>
    </location>
</feature>
<feature type="non-terminal residue" evidence="2">
    <location>
        <position position="1"/>
    </location>
</feature>
<protein>
    <submittedName>
        <fullName evidence="2">Uncharacterized protein</fullName>
    </submittedName>
</protein>
<evidence type="ECO:0000313" key="3">
    <source>
        <dbReference type="Proteomes" id="UP001152872"/>
    </source>
</evidence>
<organism evidence="2 3">
    <name type="scientific">Pseudanabaena catenata USMAC16</name>
    <dbReference type="NCBI Taxonomy" id="1855837"/>
    <lineage>
        <taxon>Bacteria</taxon>
        <taxon>Bacillati</taxon>
        <taxon>Cyanobacteriota</taxon>
        <taxon>Cyanophyceae</taxon>
        <taxon>Pseudanabaenales</taxon>
        <taxon>Pseudanabaenaceae</taxon>
        <taxon>Pseudanabaena</taxon>
    </lineage>
</organism>
<dbReference type="EMBL" id="VBTY01000107">
    <property type="protein sequence ID" value="MDG3495538.1"/>
    <property type="molecule type" value="Genomic_DNA"/>
</dbReference>
<gene>
    <name evidence="2" type="ORF">FEV09_13355</name>
</gene>
<proteinExistence type="predicted"/>
<comment type="caution">
    <text evidence="2">The sequence shown here is derived from an EMBL/GenBank/DDBJ whole genome shotgun (WGS) entry which is preliminary data.</text>
</comment>
<evidence type="ECO:0000256" key="1">
    <source>
        <dbReference type="SAM" id="MobiDB-lite"/>
    </source>
</evidence>
<evidence type="ECO:0000313" key="2">
    <source>
        <dbReference type="EMBL" id="MDG3495538.1"/>
    </source>
</evidence>
<dbReference type="AlphaFoldDB" id="A0A9X4RI12"/>
<accession>A0A9X4RI12</accession>
<keyword evidence="3" id="KW-1185">Reference proteome</keyword>
<reference evidence="2" key="1">
    <citation type="submission" date="2019-05" db="EMBL/GenBank/DDBJ databases">
        <title>Whole genome sequencing of Pseudanabaena catenata USMAC16.</title>
        <authorList>
            <person name="Khan Z."/>
            <person name="Omar W.M."/>
            <person name="Convey P."/>
            <person name="Merican F."/>
            <person name="Najimudin N."/>
        </authorList>
    </citation>
    <scope>NUCLEOTIDE SEQUENCE</scope>
    <source>
        <strain evidence="2">USMAC16</strain>
    </source>
</reference>
<dbReference type="Proteomes" id="UP001152872">
    <property type="component" value="Unassembled WGS sequence"/>
</dbReference>